<name>A0ABW0HC60_9HYPH</name>
<evidence type="ECO:0000256" key="1">
    <source>
        <dbReference type="SAM" id="MobiDB-lite"/>
    </source>
</evidence>
<evidence type="ECO:0000313" key="3">
    <source>
        <dbReference type="Proteomes" id="UP001596104"/>
    </source>
</evidence>
<evidence type="ECO:0000313" key="2">
    <source>
        <dbReference type="EMBL" id="MFC5392839.1"/>
    </source>
</evidence>
<comment type="caution">
    <text evidence="2">The sequence shown here is derived from an EMBL/GenBank/DDBJ whole genome shotgun (WGS) entry which is preliminary data.</text>
</comment>
<feature type="region of interest" description="Disordered" evidence="1">
    <location>
        <begin position="47"/>
        <end position="70"/>
    </location>
</feature>
<organism evidence="2 3">
    <name type="scientific">Bosea vestrisii</name>
    <dbReference type="NCBI Taxonomy" id="151416"/>
    <lineage>
        <taxon>Bacteria</taxon>
        <taxon>Pseudomonadati</taxon>
        <taxon>Pseudomonadota</taxon>
        <taxon>Alphaproteobacteria</taxon>
        <taxon>Hyphomicrobiales</taxon>
        <taxon>Boseaceae</taxon>
        <taxon>Bosea</taxon>
    </lineage>
</organism>
<sequence>MPLHHGRDLMGYGVGGICQLTQFQKDNLSSQIVLRWHDEIGKPIDPEAGFSYTTLSQPANDDEVSQGAGA</sequence>
<protein>
    <submittedName>
        <fullName evidence="2">Uncharacterized protein</fullName>
    </submittedName>
</protein>
<keyword evidence="3" id="KW-1185">Reference proteome</keyword>
<dbReference type="EMBL" id="JBHSLV010000016">
    <property type="protein sequence ID" value="MFC5392839.1"/>
    <property type="molecule type" value="Genomic_DNA"/>
</dbReference>
<gene>
    <name evidence="2" type="ORF">ACFPPC_09355</name>
</gene>
<proteinExistence type="predicted"/>
<dbReference type="Proteomes" id="UP001596104">
    <property type="component" value="Unassembled WGS sequence"/>
</dbReference>
<accession>A0ABW0HC60</accession>
<dbReference type="RefSeq" id="WP_377007688.1">
    <property type="nucleotide sequence ID" value="NZ_JBHSLV010000016.1"/>
</dbReference>
<reference evidence="3" key="1">
    <citation type="journal article" date="2019" name="Int. J. Syst. Evol. Microbiol.">
        <title>The Global Catalogue of Microorganisms (GCM) 10K type strain sequencing project: providing services to taxonomists for standard genome sequencing and annotation.</title>
        <authorList>
            <consortium name="The Broad Institute Genomics Platform"/>
            <consortium name="The Broad Institute Genome Sequencing Center for Infectious Disease"/>
            <person name="Wu L."/>
            <person name="Ma J."/>
        </authorList>
    </citation>
    <scope>NUCLEOTIDE SEQUENCE [LARGE SCALE GENOMIC DNA]</scope>
    <source>
        <strain evidence="3">CGMCC 1.16326</strain>
    </source>
</reference>